<sequence length="394" mass="42301">MPWCDPSARTSRQRRCGTKVATSRKPGDVRERLDFASAGKNPWMTGTNDTGEARSMGNAGPQTAIGKRVTASDVAREAGVSQSTVSRSFSDDSRISAATREHVRDVATRMGYTPNALARSLITSRSGMVAVIVTRQSILAMPEMLTAISQALGRRGQRMLLFSPADESDVQNAVSEAWSYPLEGAISCVTLTAEHLDGFRMNRIPVVLYNRRARGLADSVCTEHHAAAARLADRLWEAGHRSFLCLAGPADAPVGHERAEGFSARLEELGAVRPRSVVTDFSYAGGRAAMLDALGASPAPDAVFCVNDQLAMGATDALRYDLGLAVPQDVSVVGFDDVPEAARPSYLLTTVRQDLGALAENAASLLDDRSRAPDSPLRDLDVRGELVERQSARF</sequence>
<protein>
    <submittedName>
        <fullName evidence="7">LacI family transcriptional regulator</fullName>
    </submittedName>
</protein>
<keyword evidence="3" id="KW-0238">DNA-binding</keyword>
<accession>A0A5C5GE50</accession>
<evidence type="ECO:0000256" key="3">
    <source>
        <dbReference type="ARBA" id="ARBA00023125"/>
    </source>
</evidence>
<dbReference type="Pfam" id="PF13377">
    <property type="entry name" value="Peripla_BP_3"/>
    <property type="match status" value="1"/>
</dbReference>
<dbReference type="GO" id="GO:0000976">
    <property type="term" value="F:transcription cis-regulatory region binding"/>
    <property type="evidence" value="ECO:0007669"/>
    <property type="project" value="TreeGrafter"/>
</dbReference>
<dbReference type="Gene3D" id="1.10.260.40">
    <property type="entry name" value="lambda repressor-like DNA-binding domains"/>
    <property type="match status" value="1"/>
</dbReference>
<keyword evidence="8" id="KW-1185">Reference proteome</keyword>
<reference evidence="7 8" key="1">
    <citation type="submission" date="2019-06" db="EMBL/GenBank/DDBJ databases">
        <title>Genome of new Rhodobacteraceae sp. SM1903.</title>
        <authorList>
            <person name="Ren X."/>
        </authorList>
    </citation>
    <scope>NUCLEOTIDE SEQUENCE [LARGE SCALE GENOMIC DNA]</scope>
    <source>
        <strain evidence="7 8">SM1903</strain>
    </source>
</reference>
<evidence type="ECO:0000313" key="8">
    <source>
        <dbReference type="Proteomes" id="UP000314011"/>
    </source>
</evidence>
<dbReference type="SUPFAM" id="SSF53822">
    <property type="entry name" value="Periplasmic binding protein-like I"/>
    <property type="match status" value="1"/>
</dbReference>
<evidence type="ECO:0000259" key="6">
    <source>
        <dbReference type="PROSITE" id="PS50932"/>
    </source>
</evidence>
<dbReference type="PANTHER" id="PTHR30146">
    <property type="entry name" value="LACI-RELATED TRANSCRIPTIONAL REPRESSOR"/>
    <property type="match status" value="1"/>
</dbReference>
<organism evidence="7 8">
    <name type="scientific">Pelagovum pacificum</name>
    <dbReference type="NCBI Taxonomy" id="2588711"/>
    <lineage>
        <taxon>Bacteria</taxon>
        <taxon>Pseudomonadati</taxon>
        <taxon>Pseudomonadota</taxon>
        <taxon>Alphaproteobacteria</taxon>
        <taxon>Rhodobacterales</taxon>
        <taxon>Paracoccaceae</taxon>
        <taxon>Pelagovum</taxon>
    </lineage>
</organism>
<name>A0A5C5GE50_9RHOB</name>
<dbReference type="AlphaFoldDB" id="A0A5C5GE50"/>
<dbReference type="Gene3D" id="3.40.50.2300">
    <property type="match status" value="2"/>
</dbReference>
<dbReference type="InterPro" id="IPR000843">
    <property type="entry name" value="HTH_LacI"/>
</dbReference>
<evidence type="ECO:0000256" key="4">
    <source>
        <dbReference type="ARBA" id="ARBA00023163"/>
    </source>
</evidence>
<feature type="region of interest" description="Disordered" evidence="5">
    <location>
        <begin position="1"/>
        <end position="26"/>
    </location>
</feature>
<dbReference type="Proteomes" id="UP000314011">
    <property type="component" value="Unassembled WGS sequence"/>
</dbReference>
<dbReference type="Pfam" id="PF00356">
    <property type="entry name" value="LacI"/>
    <property type="match status" value="1"/>
</dbReference>
<dbReference type="OrthoDB" id="8433438at2"/>
<gene>
    <name evidence="7" type="ORF">FHY64_06825</name>
</gene>
<dbReference type="SUPFAM" id="SSF47413">
    <property type="entry name" value="lambda repressor-like DNA-binding domains"/>
    <property type="match status" value="1"/>
</dbReference>
<dbReference type="SMART" id="SM00354">
    <property type="entry name" value="HTH_LACI"/>
    <property type="match status" value="1"/>
</dbReference>
<proteinExistence type="predicted"/>
<evidence type="ECO:0000256" key="1">
    <source>
        <dbReference type="ARBA" id="ARBA00022491"/>
    </source>
</evidence>
<dbReference type="InterPro" id="IPR046335">
    <property type="entry name" value="LacI/GalR-like_sensor"/>
</dbReference>
<feature type="region of interest" description="Disordered" evidence="5">
    <location>
        <begin position="39"/>
        <end position="59"/>
    </location>
</feature>
<evidence type="ECO:0000313" key="7">
    <source>
        <dbReference type="EMBL" id="TNY32983.1"/>
    </source>
</evidence>
<dbReference type="CDD" id="cd06278">
    <property type="entry name" value="PBP1_LacI-like"/>
    <property type="match status" value="1"/>
</dbReference>
<keyword evidence="1" id="KW-0678">Repressor</keyword>
<dbReference type="PANTHER" id="PTHR30146:SF95">
    <property type="entry name" value="RIBOSE OPERON REPRESSOR"/>
    <property type="match status" value="1"/>
</dbReference>
<dbReference type="EMBL" id="VFFF01000001">
    <property type="protein sequence ID" value="TNY32983.1"/>
    <property type="molecule type" value="Genomic_DNA"/>
</dbReference>
<evidence type="ECO:0000256" key="2">
    <source>
        <dbReference type="ARBA" id="ARBA00023015"/>
    </source>
</evidence>
<keyword evidence="4" id="KW-0804">Transcription</keyword>
<dbReference type="PROSITE" id="PS50932">
    <property type="entry name" value="HTH_LACI_2"/>
    <property type="match status" value="1"/>
</dbReference>
<dbReference type="GO" id="GO:0003700">
    <property type="term" value="F:DNA-binding transcription factor activity"/>
    <property type="evidence" value="ECO:0007669"/>
    <property type="project" value="TreeGrafter"/>
</dbReference>
<comment type="caution">
    <text evidence="7">The sequence shown here is derived from an EMBL/GenBank/DDBJ whole genome shotgun (WGS) entry which is preliminary data.</text>
</comment>
<feature type="domain" description="HTH lacI-type" evidence="6">
    <location>
        <begin position="69"/>
        <end position="123"/>
    </location>
</feature>
<dbReference type="InterPro" id="IPR028082">
    <property type="entry name" value="Peripla_BP_I"/>
</dbReference>
<dbReference type="CDD" id="cd01392">
    <property type="entry name" value="HTH_LacI"/>
    <property type="match status" value="1"/>
</dbReference>
<dbReference type="InterPro" id="IPR010982">
    <property type="entry name" value="Lambda_DNA-bd_dom_sf"/>
</dbReference>
<keyword evidence="2" id="KW-0805">Transcription regulation</keyword>
<evidence type="ECO:0000256" key="5">
    <source>
        <dbReference type="SAM" id="MobiDB-lite"/>
    </source>
</evidence>